<sequence length="139" mass="15695">MSWDLFIPEGQQGSGMIGGKKSWTPPFHLLGEKLNVGFTTRATLHRLLEAGDITPQEVQVSQQAALVFLVRAVEYEINKLYLNEALLKHAKCIDVQKRTECGVEDALYFVDRFQELLPFHGPEEHDKQRKLSSVGAQCL</sequence>
<proteinExistence type="predicted"/>
<keyword evidence="2" id="KW-1185">Reference proteome</keyword>
<dbReference type="EMBL" id="CM055763">
    <property type="protein sequence ID" value="KAJ7985180.1"/>
    <property type="molecule type" value="Genomic_DNA"/>
</dbReference>
<comment type="caution">
    <text evidence="1">The sequence shown here is derived from an EMBL/GenBank/DDBJ whole genome shotgun (WGS) entry which is preliminary data.</text>
</comment>
<evidence type="ECO:0000313" key="2">
    <source>
        <dbReference type="Proteomes" id="UP001157502"/>
    </source>
</evidence>
<gene>
    <name evidence="1" type="ORF">DPEC_G00349400</name>
</gene>
<protein>
    <submittedName>
        <fullName evidence="1">Uncharacterized protein</fullName>
    </submittedName>
</protein>
<organism evidence="1 2">
    <name type="scientific">Dallia pectoralis</name>
    <name type="common">Alaska blackfish</name>
    <dbReference type="NCBI Taxonomy" id="75939"/>
    <lineage>
        <taxon>Eukaryota</taxon>
        <taxon>Metazoa</taxon>
        <taxon>Chordata</taxon>
        <taxon>Craniata</taxon>
        <taxon>Vertebrata</taxon>
        <taxon>Euteleostomi</taxon>
        <taxon>Actinopterygii</taxon>
        <taxon>Neopterygii</taxon>
        <taxon>Teleostei</taxon>
        <taxon>Protacanthopterygii</taxon>
        <taxon>Esociformes</taxon>
        <taxon>Umbridae</taxon>
        <taxon>Dallia</taxon>
    </lineage>
</organism>
<dbReference type="Proteomes" id="UP001157502">
    <property type="component" value="Chromosome 36"/>
</dbReference>
<evidence type="ECO:0000313" key="1">
    <source>
        <dbReference type="EMBL" id="KAJ7985180.1"/>
    </source>
</evidence>
<reference evidence="1" key="1">
    <citation type="submission" date="2021-05" db="EMBL/GenBank/DDBJ databases">
        <authorList>
            <person name="Pan Q."/>
            <person name="Jouanno E."/>
            <person name="Zahm M."/>
            <person name="Klopp C."/>
            <person name="Cabau C."/>
            <person name="Louis A."/>
            <person name="Berthelot C."/>
            <person name="Parey E."/>
            <person name="Roest Crollius H."/>
            <person name="Montfort J."/>
            <person name="Robinson-Rechavi M."/>
            <person name="Bouchez O."/>
            <person name="Lampietro C."/>
            <person name="Lopez Roques C."/>
            <person name="Donnadieu C."/>
            <person name="Postlethwait J."/>
            <person name="Bobe J."/>
            <person name="Dillon D."/>
            <person name="Chandos A."/>
            <person name="von Hippel F."/>
            <person name="Guiguen Y."/>
        </authorList>
    </citation>
    <scope>NUCLEOTIDE SEQUENCE</scope>
    <source>
        <strain evidence="1">YG-Jan2019</strain>
    </source>
</reference>
<accession>A0ACC2F1E3</accession>
<name>A0ACC2F1E3_DALPE</name>